<dbReference type="PROSITE" id="PS01090">
    <property type="entry name" value="TATD_2"/>
    <property type="match status" value="1"/>
</dbReference>
<evidence type="ECO:0000256" key="2">
    <source>
        <dbReference type="ARBA" id="ARBA00022722"/>
    </source>
</evidence>
<dbReference type="AlphaFoldDB" id="A0A9P6WIC4"/>
<dbReference type="Proteomes" id="UP000697127">
    <property type="component" value="Unassembled WGS sequence"/>
</dbReference>
<accession>A0A9P6WIC4</accession>
<comment type="similarity">
    <text evidence="1">Belongs to the metallo-dependent hydrolases superfamily. TatD-type hydrolase family.</text>
</comment>
<evidence type="ECO:0000256" key="1">
    <source>
        <dbReference type="ARBA" id="ARBA00009275"/>
    </source>
</evidence>
<dbReference type="GO" id="GO:0046872">
    <property type="term" value="F:metal ion binding"/>
    <property type="evidence" value="ECO:0007669"/>
    <property type="project" value="UniProtKB-KW"/>
</dbReference>
<dbReference type="CDD" id="cd01310">
    <property type="entry name" value="TatD_DNAse"/>
    <property type="match status" value="1"/>
</dbReference>
<dbReference type="GO" id="GO:0005829">
    <property type="term" value="C:cytosol"/>
    <property type="evidence" value="ECO:0007669"/>
    <property type="project" value="TreeGrafter"/>
</dbReference>
<keyword evidence="4" id="KW-0378">Hydrolase</keyword>
<dbReference type="PANTHER" id="PTHR10060">
    <property type="entry name" value="TATD FAMILY DEOXYRIBONUCLEASE"/>
    <property type="match status" value="1"/>
</dbReference>
<dbReference type="EMBL" id="PUHW01000258">
    <property type="protein sequence ID" value="KAG0687461.1"/>
    <property type="molecule type" value="Genomic_DNA"/>
</dbReference>
<dbReference type="Pfam" id="PF01026">
    <property type="entry name" value="TatD_DNase"/>
    <property type="match status" value="1"/>
</dbReference>
<dbReference type="SUPFAM" id="SSF51556">
    <property type="entry name" value="Metallo-dependent hydrolases"/>
    <property type="match status" value="1"/>
</dbReference>
<sequence>MLKKNIISMNSTLEKFIPKYYDVGVNITDSMFNGNYHGKIHHQNDIIQVLKKAFKHHVNDVLLTGSSLSESNKTIEIIQSLKNEINLPNLYSTVGIHPCAVLEFENASISVDDHLFKLENLINKGIKLNIIRAFGEIGLDYDRLNFTPIDKQLIYFEKQLNLATKFNLPLFLHMRTACDDFIKILKPFLEKNLLINKNLLIHSFTGNKLELEKLLNLNGFNNYNIYISLNGASLRDNSTLDIIHLIPLNRLMIETDSPWCEIKKSHPSYKYLEKSPNIFYPCDYENYNNIGNDVKEILNSNTKKNLNLSLHEFLPIPIVKSDKFDSFKYKSFFEDTPLIKNRNEPCLIGLVAQVISKITKQNPQLIIESAYNNSRQVFG</sequence>
<evidence type="ECO:0000313" key="5">
    <source>
        <dbReference type="EMBL" id="KAG0687461.1"/>
    </source>
</evidence>
<protein>
    <submittedName>
        <fullName evidence="5">Uncharacterized protein</fullName>
    </submittedName>
</protein>
<gene>
    <name evidence="5" type="ORF">C6P40_002314</name>
</gene>
<keyword evidence="6" id="KW-1185">Reference proteome</keyword>
<dbReference type="InterPro" id="IPR018228">
    <property type="entry name" value="DNase_TatD-rel_CS"/>
</dbReference>
<dbReference type="Gene3D" id="3.20.20.140">
    <property type="entry name" value="Metal-dependent hydrolases"/>
    <property type="match status" value="1"/>
</dbReference>
<proteinExistence type="inferred from homology"/>
<name>A0A9P6WIC4_9ASCO</name>
<keyword evidence="3" id="KW-0479">Metal-binding</keyword>
<comment type="caution">
    <text evidence="5">The sequence shown here is derived from an EMBL/GenBank/DDBJ whole genome shotgun (WGS) entry which is preliminary data.</text>
</comment>
<dbReference type="InterPro" id="IPR050891">
    <property type="entry name" value="TatD-type_Hydrolase"/>
</dbReference>
<organism evidence="5 6">
    <name type="scientific">Pichia californica</name>
    <dbReference type="NCBI Taxonomy" id="460514"/>
    <lineage>
        <taxon>Eukaryota</taxon>
        <taxon>Fungi</taxon>
        <taxon>Dikarya</taxon>
        <taxon>Ascomycota</taxon>
        <taxon>Saccharomycotina</taxon>
        <taxon>Pichiomycetes</taxon>
        <taxon>Pichiales</taxon>
        <taxon>Pichiaceae</taxon>
        <taxon>Pichia</taxon>
    </lineage>
</organism>
<evidence type="ECO:0000256" key="4">
    <source>
        <dbReference type="ARBA" id="ARBA00022801"/>
    </source>
</evidence>
<evidence type="ECO:0000313" key="6">
    <source>
        <dbReference type="Proteomes" id="UP000697127"/>
    </source>
</evidence>
<keyword evidence="2" id="KW-0540">Nuclease</keyword>
<reference evidence="5" key="1">
    <citation type="submission" date="2020-11" db="EMBL/GenBank/DDBJ databases">
        <title>Kefir isolates.</title>
        <authorList>
            <person name="Marcisauskas S."/>
            <person name="Kim Y."/>
            <person name="Blasche S."/>
        </authorList>
    </citation>
    <scope>NUCLEOTIDE SEQUENCE</scope>
    <source>
        <strain evidence="5">Olga-1</strain>
    </source>
</reference>
<dbReference type="PANTHER" id="PTHR10060:SF15">
    <property type="entry name" value="DEOXYRIBONUCLEASE TATDN1"/>
    <property type="match status" value="1"/>
</dbReference>
<dbReference type="InterPro" id="IPR032466">
    <property type="entry name" value="Metal_Hydrolase"/>
</dbReference>
<evidence type="ECO:0000256" key="3">
    <source>
        <dbReference type="ARBA" id="ARBA00022723"/>
    </source>
</evidence>
<dbReference type="InterPro" id="IPR001130">
    <property type="entry name" value="TatD-like"/>
</dbReference>
<dbReference type="GO" id="GO:0008296">
    <property type="term" value="F:3'-5'-DNA exonuclease activity"/>
    <property type="evidence" value="ECO:0007669"/>
    <property type="project" value="TreeGrafter"/>
</dbReference>